<dbReference type="PANTHER" id="PTHR11645">
    <property type="entry name" value="PYRROLINE-5-CARBOXYLATE REDUCTASE"/>
    <property type="match status" value="1"/>
</dbReference>
<keyword evidence="4" id="KW-0028">Amino-acid biosynthesis</keyword>
<dbReference type="SUPFAM" id="SSF51735">
    <property type="entry name" value="NAD(P)-binding Rossmann-fold domains"/>
    <property type="match status" value="1"/>
</dbReference>
<dbReference type="InterPro" id="IPR008927">
    <property type="entry name" value="6-PGluconate_DH-like_C_sf"/>
</dbReference>
<dbReference type="Gene3D" id="1.10.3730.10">
    <property type="entry name" value="ProC C-terminal domain-like"/>
    <property type="match status" value="1"/>
</dbReference>
<comment type="subcellular location">
    <subcellularLocation>
        <location evidence="4">Cytoplasm</location>
    </subcellularLocation>
</comment>
<dbReference type="Pfam" id="PF14748">
    <property type="entry name" value="P5CR_dimer"/>
    <property type="match status" value="1"/>
</dbReference>
<evidence type="ECO:0000256" key="2">
    <source>
        <dbReference type="ARBA" id="ARBA00022857"/>
    </source>
</evidence>
<dbReference type="EC" id="1.5.1.2" evidence="4 5"/>
<keyword evidence="4" id="KW-0963">Cytoplasm</keyword>
<evidence type="ECO:0000259" key="8">
    <source>
        <dbReference type="Pfam" id="PF14748"/>
    </source>
</evidence>
<evidence type="ECO:0000259" key="7">
    <source>
        <dbReference type="Pfam" id="PF03807"/>
    </source>
</evidence>
<dbReference type="NCBIfam" id="TIGR00112">
    <property type="entry name" value="proC"/>
    <property type="match status" value="1"/>
</dbReference>
<dbReference type="FunFam" id="1.10.3730.10:FF:000001">
    <property type="entry name" value="Pyrroline-5-carboxylate reductase"/>
    <property type="match status" value="1"/>
</dbReference>
<keyword evidence="4" id="KW-0641">Proline biosynthesis</keyword>
<protein>
    <recommendedName>
        <fullName evidence="4 5">Pyrroline-5-carboxylate reductase</fullName>
        <shortName evidence="4">P5C reductase</shortName>
        <shortName evidence="4">P5CR</shortName>
        <ecNumber evidence="4 5">1.5.1.2</ecNumber>
    </recommendedName>
    <alternativeName>
        <fullName evidence="4">PCA reductase</fullName>
    </alternativeName>
</protein>
<dbReference type="UniPathway" id="UPA00098">
    <property type="reaction ID" value="UER00361"/>
</dbReference>
<dbReference type="SUPFAM" id="SSF48179">
    <property type="entry name" value="6-phosphogluconate dehydrogenase C-terminal domain-like"/>
    <property type="match status" value="1"/>
</dbReference>
<reference evidence="9 10" key="1">
    <citation type="journal article" date="2014" name="Syst. Appl. Microbiol.">
        <title>Complete genomes of freshwater sulfur oxidizers Sulfuricella denitrificans skB26 and Sulfuritalea hydrogenivorans sk43H: genetic insights into the sulfur oxidation pathway of betaproteobacteria.</title>
        <authorList>
            <person name="Watanabe T."/>
            <person name="Kojima H."/>
            <person name="Fukui M."/>
        </authorList>
    </citation>
    <scope>NUCLEOTIDE SEQUENCE [LARGE SCALE GENOMIC DNA]</scope>
    <source>
        <strain evidence="9">DSM22779</strain>
    </source>
</reference>
<evidence type="ECO:0000256" key="6">
    <source>
        <dbReference type="PIRSR" id="PIRSR000193-1"/>
    </source>
</evidence>
<comment type="catalytic activity">
    <reaction evidence="4">
        <text>L-proline + NADP(+) = (S)-1-pyrroline-5-carboxylate + NADPH + 2 H(+)</text>
        <dbReference type="Rhea" id="RHEA:14109"/>
        <dbReference type="ChEBI" id="CHEBI:15378"/>
        <dbReference type="ChEBI" id="CHEBI:17388"/>
        <dbReference type="ChEBI" id="CHEBI:57783"/>
        <dbReference type="ChEBI" id="CHEBI:58349"/>
        <dbReference type="ChEBI" id="CHEBI:60039"/>
        <dbReference type="EC" id="1.5.1.2"/>
    </reaction>
</comment>
<feature type="binding site" evidence="6">
    <location>
        <begin position="6"/>
        <end position="11"/>
    </location>
    <ligand>
        <name>NADP(+)</name>
        <dbReference type="ChEBI" id="CHEBI:58349"/>
    </ligand>
</feature>
<evidence type="ECO:0000313" key="10">
    <source>
        <dbReference type="Proteomes" id="UP000031637"/>
    </source>
</evidence>
<dbReference type="PANTHER" id="PTHR11645:SF0">
    <property type="entry name" value="PYRROLINE-5-CARBOXYLATE REDUCTASE 3"/>
    <property type="match status" value="1"/>
</dbReference>
<dbReference type="OrthoDB" id="9805754at2"/>
<dbReference type="EMBL" id="AP012547">
    <property type="protein sequence ID" value="BAO28081.1"/>
    <property type="molecule type" value="Genomic_DNA"/>
</dbReference>
<feature type="binding site" evidence="6">
    <location>
        <begin position="67"/>
        <end position="70"/>
    </location>
    <ligand>
        <name>NADP(+)</name>
        <dbReference type="ChEBI" id="CHEBI:58349"/>
    </ligand>
</feature>
<dbReference type="AlphaFoldDB" id="W0SAP7"/>
<feature type="domain" description="Pyrroline-5-carboxylate reductase dimerisation" evidence="8">
    <location>
        <begin position="159"/>
        <end position="263"/>
    </location>
</feature>
<evidence type="ECO:0000256" key="1">
    <source>
        <dbReference type="ARBA" id="ARBA00005525"/>
    </source>
</evidence>
<dbReference type="InterPro" id="IPR028939">
    <property type="entry name" value="P5C_Rdtase_cat_N"/>
</dbReference>
<dbReference type="Gene3D" id="3.40.50.720">
    <property type="entry name" value="NAD(P)-binding Rossmann-like Domain"/>
    <property type="match status" value="1"/>
</dbReference>
<dbReference type="RefSeq" id="WP_041096474.1">
    <property type="nucleotide sequence ID" value="NZ_AP012547.1"/>
</dbReference>
<dbReference type="Pfam" id="PF03807">
    <property type="entry name" value="F420_oxidored"/>
    <property type="match status" value="1"/>
</dbReference>
<evidence type="ECO:0000256" key="4">
    <source>
        <dbReference type="HAMAP-Rule" id="MF_01925"/>
    </source>
</evidence>
<organism evidence="9 10">
    <name type="scientific">Sulfuritalea hydrogenivorans sk43H</name>
    <dbReference type="NCBI Taxonomy" id="1223802"/>
    <lineage>
        <taxon>Bacteria</taxon>
        <taxon>Pseudomonadati</taxon>
        <taxon>Pseudomonadota</taxon>
        <taxon>Betaproteobacteria</taxon>
        <taxon>Nitrosomonadales</taxon>
        <taxon>Sterolibacteriaceae</taxon>
        <taxon>Sulfuritalea</taxon>
    </lineage>
</organism>
<dbReference type="STRING" id="1223802.SUTH_00265"/>
<dbReference type="PIRSF" id="PIRSF000193">
    <property type="entry name" value="Pyrrol-5-carb_rd"/>
    <property type="match status" value="1"/>
</dbReference>
<proteinExistence type="inferred from homology"/>
<evidence type="ECO:0000313" key="9">
    <source>
        <dbReference type="EMBL" id="BAO28081.1"/>
    </source>
</evidence>
<evidence type="ECO:0000256" key="3">
    <source>
        <dbReference type="ARBA" id="ARBA00023002"/>
    </source>
</evidence>
<dbReference type="GO" id="GO:0055129">
    <property type="term" value="P:L-proline biosynthetic process"/>
    <property type="evidence" value="ECO:0007669"/>
    <property type="project" value="UniProtKB-UniRule"/>
</dbReference>
<dbReference type="InterPro" id="IPR036291">
    <property type="entry name" value="NAD(P)-bd_dom_sf"/>
</dbReference>
<dbReference type="HAMAP" id="MF_01925">
    <property type="entry name" value="P5C_reductase"/>
    <property type="match status" value="1"/>
</dbReference>
<keyword evidence="3 4" id="KW-0560">Oxidoreductase</keyword>
<dbReference type="InterPro" id="IPR029036">
    <property type="entry name" value="P5CR_dimer"/>
</dbReference>
<accession>W0SAP7</accession>
<dbReference type="Proteomes" id="UP000031637">
    <property type="component" value="Chromosome"/>
</dbReference>
<evidence type="ECO:0000256" key="5">
    <source>
        <dbReference type="NCBIfam" id="TIGR00112"/>
    </source>
</evidence>
<dbReference type="GO" id="GO:0004735">
    <property type="term" value="F:pyrroline-5-carboxylate reductase activity"/>
    <property type="evidence" value="ECO:0007669"/>
    <property type="project" value="UniProtKB-UniRule"/>
</dbReference>
<dbReference type="KEGG" id="shd:SUTH_00265"/>
<keyword evidence="10" id="KW-1185">Reference proteome</keyword>
<gene>
    <name evidence="4" type="primary">proC</name>
    <name evidence="9" type="ORF">SUTH_00265</name>
</gene>
<dbReference type="GO" id="GO:0005737">
    <property type="term" value="C:cytoplasm"/>
    <property type="evidence" value="ECO:0007669"/>
    <property type="project" value="UniProtKB-SubCell"/>
</dbReference>
<keyword evidence="2 4" id="KW-0521">NADP</keyword>
<sequence>MKITFIGGGNMAVALIGGLRKQGFSAAAIQVVEPFQESRDRLAETFGVRCAAAVDAAALNCEILILAVKPQQLREAVAPIRGKLTDQLVVSIAAGLRMADISRWLGNYRKVVRTMPNTPALIGAGITGLCADPSVDLEGRTAAERILKAVGSTVWIDDETKMDAVTAVSGSGPAYVFYFLEAMEAAALNLGFAPGSARQLAVETFLGAARLAEQSSESISTLRERVTSKGGTTEAALLSFGANDIAGAIEQGILAAEARGRELGDMLGKD</sequence>
<feature type="domain" description="Pyrroline-5-carboxylate reductase catalytic N-terminal" evidence="7">
    <location>
        <begin position="2"/>
        <end position="95"/>
    </location>
</feature>
<comment type="function">
    <text evidence="4">Catalyzes the reduction of 1-pyrroline-5-carboxylate (PCA) to L-proline.</text>
</comment>
<dbReference type="HOGENOM" id="CLU_042344_0_1_4"/>
<dbReference type="InterPro" id="IPR000304">
    <property type="entry name" value="Pyrroline-COOH_reductase"/>
</dbReference>
<comment type="catalytic activity">
    <reaction evidence="4">
        <text>L-proline + NAD(+) = (S)-1-pyrroline-5-carboxylate + NADH + 2 H(+)</text>
        <dbReference type="Rhea" id="RHEA:14105"/>
        <dbReference type="ChEBI" id="CHEBI:15378"/>
        <dbReference type="ChEBI" id="CHEBI:17388"/>
        <dbReference type="ChEBI" id="CHEBI:57540"/>
        <dbReference type="ChEBI" id="CHEBI:57945"/>
        <dbReference type="ChEBI" id="CHEBI:60039"/>
        <dbReference type="EC" id="1.5.1.2"/>
    </reaction>
</comment>
<name>W0SAP7_9PROT</name>
<comment type="similarity">
    <text evidence="1 4">Belongs to the pyrroline-5-carboxylate reductase family.</text>
</comment>
<comment type="pathway">
    <text evidence="4">Amino-acid biosynthesis; L-proline biosynthesis; L-proline from L-glutamate 5-semialdehyde: step 1/1.</text>
</comment>